<sequence>MLLNILDFVHASIQQVVQVGDTVVDATAGNGHDTLFLATCVGKHGKVMAFDIQKAALQATHKRLKNAGMSERIELIEAGHEYLDNYIEGEVSAIMFNLGYLPGADKNCTTTASTTLNAMQAGLAHLAINGVLAAVLYPGHEQGRIEAQAVQEWAAGLPQQQISVLKYAFINRVHNAPYALLLQKQA</sequence>
<evidence type="ECO:0000313" key="1">
    <source>
        <dbReference type="EMBL" id="KDN15083.1"/>
    </source>
</evidence>
<dbReference type="PANTHER" id="PTHR35276">
    <property type="entry name" value="S-ADENOSYL-L-METHIONINE-DEPENDENT METHYLTRANSFERASES SUPERFAMILY PROTEIN"/>
    <property type="match status" value="1"/>
</dbReference>
<protein>
    <submittedName>
        <fullName evidence="1">Uncharacterized protein</fullName>
    </submittedName>
</protein>
<dbReference type="EMBL" id="JFZV01000003">
    <property type="protein sequence ID" value="KDN15083.1"/>
    <property type="molecule type" value="Genomic_DNA"/>
</dbReference>
<keyword evidence="2" id="KW-1185">Reference proteome</keyword>
<dbReference type="AlphaFoldDB" id="A0A066TST0"/>
<dbReference type="Gene3D" id="3.40.50.150">
    <property type="entry name" value="Vaccinia Virus protein VP39"/>
    <property type="match status" value="1"/>
</dbReference>
<name>A0A066TST0_9NEIS</name>
<dbReference type="Proteomes" id="UP000027170">
    <property type="component" value="Unassembled WGS sequence"/>
</dbReference>
<comment type="caution">
    <text evidence="1">The sequence shown here is derived from an EMBL/GenBank/DDBJ whole genome shotgun (WGS) entry which is preliminary data.</text>
</comment>
<dbReference type="SUPFAM" id="SSF53335">
    <property type="entry name" value="S-adenosyl-L-methionine-dependent methyltransferases"/>
    <property type="match status" value="1"/>
</dbReference>
<dbReference type="PANTHER" id="PTHR35276:SF1">
    <property type="entry name" value="TRNA (MNM(5)S(2)U34)-METHYLTRANSFERASE, CHLOROPLASTIC"/>
    <property type="match status" value="1"/>
</dbReference>
<dbReference type="OrthoDB" id="9792989at2"/>
<reference evidence="1 2" key="1">
    <citation type="submission" date="2014-03" db="EMBL/GenBank/DDBJ databases">
        <title>The genomes of two eusocial bee gut symbionts.</title>
        <authorList>
            <person name="Kwong W.K."/>
            <person name="Engel P."/>
            <person name="Koch H."/>
            <person name="Moran N.A."/>
        </authorList>
    </citation>
    <scope>NUCLEOTIDE SEQUENCE [LARGE SCALE GENOMIC DNA]</scope>
    <source>
        <strain evidence="2">wkB29</strain>
    </source>
</reference>
<dbReference type="eggNOG" id="COG0144">
    <property type="taxonomic scope" value="Bacteria"/>
</dbReference>
<accession>A0A066TST0</accession>
<dbReference type="RefSeq" id="WP_037405451.1">
    <property type="nucleotide sequence ID" value="NZ_JFZV01000003.1"/>
</dbReference>
<evidence type="ECO:0000313" key="2">
    <source>
        <dbReference type="Proteomes" id="UP000027170"/>
    </source>
</evidence>
<dbReference type="InterPro" id="IPR029063">
    <property type="entry name" value="SAM-dependent_MTases_sf"/>
</dbReference>
<gene>
    <name evidence="1" type="ORF">SALWKB29_0709</name>
</gene>
<organism evidence="1 2">
    <name type="scientific">Snodgrassella communis</name>
    <dbReference type="NCBI Taxonomy" id="2946699"/>
    <lineage>
        <taxon>Bacteria</taxon>
        <taxon>Pseudomonadati</taxon>
        <taxon>Pseudomonadota</taxon>
        <taxon>Betaproteobacteria</taxon>
        <taxon>Neisseriales</taxon>
        <taxon>Neisseriaceae</taxon>
        <taxon>Snodgrassella</taxon>
    </lineage>
</organism>
<dbReference type="InterPro" id="IPR010719">
    <property type="entry name" value="MnmM_MeTrfase"/>
</dbReference>
<proteinExistence type="predicted"/>
<dbReference type="Pfam" id="PF06962">
    <property type="entry name" value="rRNA_methylase"/>
    <property type="match status" value="1"/>
</dbReference>